<comment type="caution">
    <text evidence="2">The sequence shown here is derived from an EMBL/GenBank/DDBJ whole genome shotgun (WGS) entry which is preliminary data.</text>
</comment>
<gene>
    <name evidence="2" type="ORF">EW026_g6376</name>
</gene>
<feature type="compositionally biased region" description="Basic and acidic residues" evidence="1">
    <location>
        <begin position="142"/>
        <end position="153"/>
    </location>
</feature>
<protein>
    <submittedName>
        <fullName evidence="2">Uncharacterized protein</fullName>
    </submittedName>
</protein>
<evidence type="ECO:0000313" key="2">
    <source>
        <dbReference type="EMBL" id="THG95242.1"/>
    </source>
</evidence>
<evidence type="ECO:0000313" key="3">
    <source>
        <dbReference type="Proteomes" id="UP000309038"/>
    </source>
</evidence>
<feature type="compositionally biased region" description="Basic and acidic residues" evidence="1">
    <location>
        <begin position="82"/>
        <end position="103"/>
    </location>
</feature>
<proteinExistence type="predicted"/>
<dbReference type="Proteomes" id="UP000309038">
    <property type="component" value="Unassembled WGS sequence"/>
</dbReference>
<keyword evidence="3" id="KW-1185">Reference proteome</keyword>
<organism evidence="2 3">
    <name type="scientific">Hermanssonia centrifuga</name>
    <dbReference type="NCBI Taxonomy" id="98765"/>
    <lineage>
        <taxon>Eukaryota</taxon>
        <taxon>Fungi</taxon>
        <taxon>Dikarya</taxon>
        <taxon>Basidiomycota</taxon>
        <taxon>Agaricomycotina</taxon>
        <taxon>Agaricomycetes</taxon>
        <taxon>Polyporales</taxon>
        <taxon>Meruliaceae</taxon>
        <taxon>Hermanssonia</taxon>
    </lineage>
</organism>
<reference evidence="2 3" key="1">
    <citation type="submission" date="2019-02" db="EMBL/GenBank/DDBJ databases">
        <title>Genome sequencing of the rare red list fungi Phlebia centrifuga.</title>
        <authorList>
            <person name="Buettner E."/>
            <person name="Kellner H."/>
        </authorList>
    </citation>
    <scope>NUCLEOTIDE SEQUENCE [LARGE SCALE GENOMIC DNA]</scope>
    <source>
        <strain evidence="2 3">DSM 108282</strain>
    </source>
</reference>
<feature type="region of interest" description="Disordered" evidence="1">
    <location>
        <begin position="1"/>
        <end position="169"/>
    </location>
</feature>
<dbReference type="AlphaFoldDB" id="A0A4V3X9R6"/>
<sequence length="229" mass="24804">MYKLIRRISSSFFPRADRPWNDDGESTSNAPQVGQKRRLGTPDMEDLPSPQSAKRRRSEKADDDEQDTQGEGSSARAAQDIEDVKEVTKGVREVELEEGEAKNTEAAPGTAATVPLPASPELKPQAEESHERDAVEGSSPQAEKDENSAKLGDDLEGESQVAPGQEGQLVEVVTKEAEVMSDMPQEVTEDQPAVKVVGDASTRVTDEVEVLRKDDDTTTKAVDETEGLA</sequence>
<accession>A0A4V3X9R6</accession>
<name>A0A4V3X9R6_9APHY</name>
<feature type="region of interest" description="Disordered" evidence="1">
    <location>
        <begin position="181"/>
        <end position="200"/>
    </location>
</feature>
<dbReference type="EMBL" id="SGPJ01000343">
    <property type="protein sequence ID" value="THG95242.1"/>
    <property type="molecule type" value="Genomic_DNA"/>
</dbReference>
<evidence type="ECO:0000256" key="1">
    <source>
        <dbReference type="SAM" id="MobiDB-lite"/>
    </source>
</evidence>
<feature type="compositionally biased region" description="Basic and acidic residues" evidence="1">
    <location>
        <begin position="124"/>
        <end position="135"/>
    </location>
</feature>